<evidence type="ECO:0000313" key="3">
    <source>
        <dbReference type="Proteomes" id="UP000014500"/>
    </source>
</evidence>
<feature type="compositionally biased region" description="Basic and acidic residues" evidence="1">
    <location>
        <begin position="164"/>
        <end position="174"/>
    </location>
</feature>
<name>T1IIP2_STRMM</name>
<evidence type="ECO:0000313" key="2">
    <source>
        <dbReference type="EnsemblMetazoa" id="SMAR000745-PA"/>
    </source>
</evidence>
<dbReference type="OMA" id="HETAGIC"/>
<dbReference type="AlphaFoldDB" id="T1IIP2"/>
<organism evidence="2 3">
    <name type="scientific">Strigamia maritima</name>
    <name type="common">European centipede</name>
    <name type="synonym">Geophilus maritimus</name>
    <dbReference type="NCBI Taxonomy" id="126957"/>
    <lineage>
        <taxon>Eukaryota</taxon>
        <taxon>Metazoa</taxon>
        <taxon>Ecdysozoa</taxon>
        <taxon>Arthropoda</taxon>
        <taxon>Myriapoda</taxon>
        <taxon>Chilopoda</taxon>
        <taxon>Pleurostigmophora</taxon>
        <taxon>Geophilomorpha</taxon>
        <taxon>Linotaeniidae</taxon>
        <taxon>Strigamia</taxon>
    </lineage>
</organism>
<evidence type="ECO:0000256" key="1">
    <source>
        <dbReference type="SAM" id="MobiDB-lite"/>
    </source>
</evidence>
<dbReference type="Proteomes" id="UP000014500">
    <property type="component" value="Unassembled WGS sequence"/>
</dbReference>
<dbReference type="eggNOG" id="KOG0987">
    <property type="taxonomic scope" value="Eukaryota"/>
</dbReference>
<feature type="region of interest" description="Disordered" evidence="1">
    <location>
        <begin position="145"/>
        <end position="206"/>
    </location>
</feature>
<keyword evidence="3" id="KW-1185">Reference proteome</keyword>
<protein>
    <submittedName>
        <fullName evidence="2">Uncharacterized protein</fullName>
    </submittedName>
</protein>
<proteinExistence type="predicted"/>
<feature type="compositionally biased region" description="Basic and acidic residues" evidence="1">
    <location>
        <begin position="145"/>
        <end position="155"/>
    </location>
</feature>
<dbReference type="HOGENOM" id="CLU_838316_0_0_1"/>
<feature type="compositionally biased region" description="Basic and acidic residues" evidence="1">
    <location>
        <begin position="188"/>
        <end position="197"/>
    </location>
</feature>
<reference evidence="2" key="2">
    <citation type="submission" date="2015-02" db="UniProtKB">
        <authorList>
            <consortium name="EnsemblMetazoa"/>
        </authorList>
    </citation>
    <scope>IDENTIFICATION</scope>
</reference>
<accession>T1IIP2</accession>
<sequence>MAGTMTSFANDARFIALLKGNIYIIKKVRFFYFPDSNRIVSVGSYGSHQGAKAREKDRDRKRLKRAADKVQHWESAQILKEQTERKRNKHAAETIELKRSLQFDAEQARIKATKKEEVRCLLFENEKNQQTADLEELQCLQIEEDQKQQDRDKVAKRQHARRSQMKEPEKEHQKCVAVELQQQQRSNMNEDQRKEQTKVNTSGRRQIRSSTYKAALKHDVSEVEEFYLGKMDIECPHCGALHFKGEILSSRCCHKGKVKLPPLKKYPEPLKDLLLRSDKRSRDFRTHIRQYNSLLSFASMIATVPPLPPSSSGKAPYCYRIHGAVYHEASAL</sequence>
<reference evidence="3" key="1">
    <citation type="submission" date="2011-05" db="EMBL/GenBank/DDBJ databases">
        <authorList>
            <person name="Richards S.R."/>
            <person name="Qu J."/>
            <person name="Jiang H."/>
            <person name="Jhangiani S.N."/>
            <person name="Agravi P."/>
            <person name="Goodspeed R."/>
            <person name="Gross S."/>
            <person name="Mandapat C."/>
            <person name="Jackson L."/>
            <person name="Mathew T."/>
            <person name="Pu L."/>
            <person name="Thornton R."/>
            <person name="Saada N."/>
            <person name="Wilczek-Boney K.B."/>
            <person name="Lee S."/>
            <person name="Kovar C."/>
            <person name="Wu Y."/>
            <person name="Scherer S.E."/>
            <person name="Worley K.C."/>
            <person name="Muzny D.M."/>
            <person name="Gibbs R."/>
        </authorList>
    </citation>
    <scope>NUCLEOTIDE SEQUENCE</scope>
    <source>
        <strain evidence="3">Brora</strain>
    </source>
</reference>
<dbReference type="EMBL" id="AFFK01014407">
    <property type="status" value="NOT_ANNOTATED_CDS"/>
    <property type="molecule type" value="Genomic_DNA"/>
</dbReference>
<dbReference type="STRING" id="126957.T1IIP2"/>
<dbReference type="EnsemblMetazoa" id="SMAR000745-RA">
    <property type="protein sequence ID" value="SMAR000745-PA"/>
    <property type="gene ID" value="SMAR000745"/>
</dbReference>
<dbReference type="PhylomeDB" id="T1IIP2"/>